<dbReference type="Pfam" id="PF00059">
    <property type="entry name" value="Lectin_C"/>
    <property type="match status" value="1"/>
</dbReference>
<evidence type="ECO:0000256" key="2">
    <source>
        <dbReference type="SAM" id="MobiDB-lite"/>
    </source>
</evidence>
<dbReference type="InterPro" id="IPR016186">
    <property type="entry name" value="C-type_lectin-like/link_sf"/>
</dbReference>
<dbReference type="PROSITE" id="PS50041">
    <property type="entry name" value="C_TYPE_LECTIN_2"/>
    <property type="match status" value="1"/>
</dbReference>
<comment type="subcellular location">
    <subcellularLocation>
        <location evidence="1">Cell membrane</location>
        <topology evidence="1">Single-pass type II membrane protein</topology>
    </subcellularLocation>
</comment>
<proteinExistence type="predicted"/>
<dbReference type="InterPro" id="IPR016187">
    <property type="entry name" value="CTDL_fold"/>
</dbReference>
<protein>
    <recommendedName>
        <fullName evidence="4">C-type lectin domain-containing protein</fullName>
    </recommendedName>
</protein>
<dbReference type="InterPro" id="IPR001304">
    <property type="entry name" value="C-type_lectin-like"/>
</dbReference>
<evidence type="ECO:0000313" key="5">
    <source>
        <dbReference type="EMBL" id="MEQ2300361.1"/>
    </source>
</evidence>
<keyword evidence="3" id="KW-1133">Transmembrane helix</keyword>
<name>A0ABV0Z422_9TELE</name>
<evidence type="ECO:0000256" key="1">
    <source>
        <dbReference type="ARBA" id="ARBA00004401"/>
    </source>
</evidence>
<dbReference type="PANTHER" id="PTHR45710:SF26">
    <property type="entry name" value="RH26557P"/>
    <property type="match status" value="1"/>
</dbReference>
<dbReference type="PANTHER" id="PTHR45710">
    <property type="entry name" value="C-TYPE LECTIN DOMAIN-CONTAINING PROTEIN 180"/>
    <property type="match status" value="1"/>
</dbReference>
<accession>A0ABV0Z422</accession>
<keyword evidence="3" id="KW-0472">Membrane</keyword>
<gene>
    <name evidence="5" type="ORF">AMECASPLE_024612</name>
</gene>
<evidence type="ECO:0000256" key="3">
    <source>
        <dbReference type="SAM" id="Phobius"/>
    </source>
</evidence>
<dbReference type="InterPro" id="IPR050828">
    <property type="entry name" value="C-type_lectin/matrix_domain"/>
</dbReference>
<reference evidence="5 6" key="1">
    <citation type="submission" date="2021-06" db="EMBL/GenBank/DDBJ databases">
        <authorList>
            <person name="Palmer J.M."/>
        </authorList>
    </citation>
    <scope>NUCLEOTIDE SEQUENCE [LARGE SCALE GENOMIC DNA]</scope>
    <source>
        <strain evidence="5 6">AS_MEX2019</strain>
        <tissue evidence="5">Muscle</tissue>
    </source>
</reference>
<dbReference type="SMART" id="SM00034">
    <property type="entry name" value="CLECT"/>
    <property type="match status" value="1"/>
</dbReference>
<sequence>MKNPQRRTLWLIRSIFCSETDLQTVAEFDLETVLDSWTSIFMMSGRQSCSTGEAAASQHENPNRTSKLPPEKVVLLVLLVLLANALVVIYRLSFDKVEINKSLQTLKEENEALRKHLLEEPHLKWEAGWELHGGNCYKFNTNKSSWNESRRSCIDQGGDLVKIDSREEQILLEFRLIDLMESTEDMFWIGLTDSEEGDRWLWVDGSPLDKSLSFWGDSELQYGSGELPDDEDSGENEEMDEASDLSWFDKSCDGRHRSICEKAATSGQRSSVCL</sequence>
<dbReference type="Gene3D" id="3.10.100.10">
    <property type="entry name" value="Mannose-Binding Protein A, subunit A"/>
    <property type="match status" value="1"/>
</dbReference>
<comment type="caution">
    <text evidence="5">The sequence shown here is derived from an EMBL/GenBank/DDBJ whole genome shotgun (WGS) entry which is preliminary data.</text>
</comment>
<dbReference type="EMBL" id="JAHRIP010049383">
    <property type="protein sequence ID" value="MEQ2300361.1"/>
    <property type="molecule type" value="Genomic_DNA"/>
</dbReference>
<keyword evidence="3" id="KW-0812">Transmembrane</keyword>
<keyword evidence="6" id="KW-1185">Reference proteome</keyword>
<feature type="domain" description="C-type lectin" evidence="4">
    <location>
        <begin position="132"/>
        <end position="261"/>
    </location>
</feature>
<organism evidence="5 6">
    <name type="scientific">Ameca splendens</name>
    <dbReference type="NCBI Taxonomy" id="208324"/>
    <lineage>
        <taxon>Eukaryota</taxon>
        <taxon>Metazoa</taxon>
        <taxon>Chordata</taxon>
        <taxon>Craniata</taxon>
        <taxon>Vertebrata</taxon>
        <taxon>Euteleostomi</taxon>
        <taxon>Actinopterygii</taxon>
        <taxon>Neopterygii</taxon>
        <taxon>Teleostei</taxon>
        <taxon>Neoteleostei</taxon>
        <taxon>Acanthomorphata</taxon>
        <taxon>Ovalentaria</taxon>
        <taxon>Atherinomorphae</taxon>
        <taxon>Cyprinodontiformes</taxon>
        <taxon>Goodeidae</taxon>
        <taxon>Ameca</taxon>
    </lineage>
</organism>
<evidence type="ECO:0000313" key="6">
    <source>
        <dbReference type="Proteomes" id="UP001469553"/>
    </source>
</evidence>
<feature type="transmembrane region" description="Helical" evidence="3">
    <location>
        <begin position="73"/>
        <end position="92"/>
    </location>
</feature>
<dbReference type="SUPFAM" id="SSF56436">
    <property type="entry name" value="C-type lectin-like"/>
    <property type="match status" value="1"/>
</dbReference>
<feature type="compositionally biased region" description="Acidic residues" evidence="2">
    <location>
        <begin position="227"/>
        <end position="243"/>
    </location>
</feature>
<evidence type="ECO:0000259" key="4">
    <source>
        <dbReference type="PROSITE" id="PS50041"/>
    </source>
</evidence>
<feature type="region of interest" description="Disordered" evidence="2">
    <location>
        <begin position="220"/>
        <end position="243"/>
    </location>
</feature>
<dbReference type="Proteomes" id="UP001469553">
    <property type="component" value="Unassembled WGS sequence"/>
</dbReference>